<evidence type="ECO:0000256" key="2">
    <source>
        <dbReference type="ARBA" id="ARBA00022679"/>
    </source>
</evidence>
<evidence type="ECO:0000313" key="4">
    <source>
        <dbReference type="EMBL" id="GEK23039.1"/>
    </source>
</evidence>
<reference evidence="4 5" key="1">
    <citation type="submission" date="2019-07" db="EMBL/GenBank/DDBJ databases">
        <title>Whole genome shotgun sequence of Cellulomonas xylanilytica NBRC 101102.</title>
        <authorList>
            <person name="Hosoyama A."/>
            <person name="Uohara A."/>
            <person name="Ohji S."/>
            <person name="Ichikawa N."/>
        </authorList>
    </citation>
    <scope>NUCLEOTIDE SEQUENCE [LARGE SCALE GENOMIC DNA]</scope>
    <source>
        <strain evidence="4 5">NBRC 101102</strain>
    </source>
</reference>
<evidence type="ECO:0000313" key="5">
    <source>
        <dbReference type="Proteomes" id="UP000321118"/>
    </source>
</evidence>
<comment type="similarity">
    <text evidence="1">Belongs to the transferase hexapeptide repeat family.</text>
</comment>
<dbReference type="InterPro" id="IPR051159">
    <property type="entry name" value="Hexapeptide_acetyltransf"/>
</dbReference>
<proteinExistence type="inferred from homology"/>
<gene>
    <name evidence="4" type="ORF">CXY01_35590</name>
</gene>
<dbReference type="InterPro" id="IPR011004">
    <property type="entry name" value="Trimer_LpxA-like_sf"/>
</dbReference>
<dbReference type="Pfam" id="PF00132">
    <property type="entry name" value="Hexapep"/>
    <property type="match status" value="1"/>
</dbReference>
<dbReference type="InterPro" id="IPR001451">
    <property type="entry name" value="Hexapep"/>
</dbReference>
<keyword evidence="3" id="KW-0677">Repeat</keyword>
<dbReference type="EMBL" id="BJUB01000013">
    <property type="protein sequence ID" value="GEK23039.1"/>
    <property type="molecule type" value="Genomic_DNA"/>
</dbReference>
<dbReference type="InterPro" id="IPR018357">
    <property type="entry name" value="Hexapep_transf_CS"/>
</dbReference>
<dbReference type="Proteomes" id="UP000321118">
    <property type="component" value="Unassembled WGS sequence"/>
</dbReference>
<accession>A0A510V844</accession>
<keyword evidence="5" id="KW-1185">Reference proteome</keyword>
<dbReference type="RefSeq" id="WP_307724408.1">
    <property type="nucleotide sequence ID" value="NZ_BJUB01000013.1"/>
</dbReference>
<keyword evidence="2 4" id="KW-0808">Transferase</keyword>
<organism evidence="4 5">
    <name type="scientific">Cellulomonas xylanilytica</name>
    <dbReference type="NCBI Taxonomy" id="233583"/>
    <lineage>
        <taxon>Bacteria</taxon>
        <taxon>Bacillati</taxon>
        <taxon>Actinomycetota</taxon>
        <taxon>Actinomycetes</taxon>
        <taxon>Micrococcales</taxon>
        <taxon>Cellulomonadaceae</taxon>
        <taxon>Cellulomonas</taxon>
    </lineage>
</organism>
<comment type="caution">
    <text evidence="4">The sequence shown here is derived from an EMBL/GenBank/DDBJ whole genome shotgun (WGS) entry which is preliminary data.</text>
</comment>
<dbReference type="GO" id="GO:0008374">
    <property type="term" value="F:O-acyltransferase activity"/>
    <property type="evidence" value="ECO:0007669"/>
    <property type="project" value="TreeGrafter"/>
</dbReference>
<dbReference type="PROSITE" id="PS00101">
    <property type="entry name" value="HEXAPEP_TRANSFERASES"/>
    <property type="match status" value="1"/>
</dbReference>
<dbReference type="Gene3D" id="2.160.10.10">
    <property type="entry name" value="Hexapeptide repeat proteins"/>
    <property type="match status" value="1"/>
</dbReference>
<evidence type="ECO:0000256" key="3">
    <source>
        <dbReference type="ARBA" id="ARBA00022737"/>
    </source>
</evidence>
<evidence type="ECO:0000256" key="1">
    <source>
        <dbReference type="ARBA" id="ARBA00007274"/>
    </source>
</evidence>
<dbReference type="PANTHER" id="PTHR23416">
    <property type="entry name" value="SIALIC ACID SYNTHASE-RELATED"/>
    <property type="match status" value="1"/>
</dbReference>
<dbReference type="SUPFAM" id="SSF51161">
    <property type="entry name" value="Trimeric LpxA-like enzymes"/>
    <property type="match status" value="1"/>
</dbReference>
<dbReference type="PANTHER" id="PTHR23416:SF23">
    <property type="entry name" value="ACETYLTRANSFERASE C18B11.09C-RELATED"/>
    <property type="match status" value="1"/>
</dbReference>
<sequence length="212" mass="21939">MNLEDFLAHVRTGAVLVGGSAEHAFLHQAAQDALQITAELNTGYRTPEEVRALLSRLTGRTVPESVAVFPPFHCEFGKNLTLGEDVFINMGCTFQDAGGITIGDGTLIGHGSTVVTLNHAVDPAHRADMLPAPVVIGRKVWLGANVTVVPGVTIGDGAIVGAGAVVTANVPADATRGGRPGPADPQHGVRRGTRVIAAAGRRRGMMSTPCPT</sequence>
<dbReference type="AlphaFoldDB" id="A0A510V844"/>
<name>A0A510V844_9CELL</name>
<protein>
    <submittedName>
        <fullName evidence="4">Acetyltransferase</fullName>
    </submittedName>
</protein>